<reference evidence="3" key="1">
    <citation type="submission" date="2011-05" db="EMBL/GenBank/DDBJ databases">
        <authorList>
            <person name="Richards S.R."/>
            <person name="Qu J."/>
            <person name="Jiang H."/>
            <person name="Jhangiani S.N."/>
            <person name="Agravi P."/>
            <person name="Goodspeed R."/>
            <person name="Gross S."/>
            <person name="Mandapat C."/>
            <person name="Jackson L."/>
            <person name="Mathew T."/>
            <person name="Pu L."/>
            <person name="Thornton R."/>
            <person name="Saada N."/>
            <person name="Wilczek-Boney K.B."/>
            <person name="Lee S."/>
            <person name="Kovar C."/>
            <person name="Wu Y."/>
            <person name="Scherer S.E."/>
            <person name="Worley K.C."/>
            <person name="Muzny D.M."/>
            <person name="Gibbs R."/>
        </authorList>
    </citation>
    <scope>NUCLEOTIDE SEQUENCE</scope>
    <source>
        <strain evidence="3">Brora</strain>
    </source>
</reference>
<dbReference type="Proteomes" id="UP000014500">
    <property type="component" value="Unassembled WGS sequence"/>
</dbReference>
<dbReference type="AlphaFoldDB" id="T1JLG8"/>
<dbReference type="Gene3D" id="2.60.40.10">
    <property type="entry name" value="Immunoglobulins"/>
    <property type="match status" value="1"/>
</dbReference>
<dbReference type="STRING" id="126957.T1JLG8"/>
<proteinExistence type="predicted"/>
<evidence type="ECO:0000259" key="1">
    <source>
        <dbReference type="PROSITE" id="PS50835"/>
    </source>
</evidence>
<organism evidence="2 3">
    <name type="scientific">Strigamia maritima</name>
    <name type="common">European centipede</name>
    <name type="synonym">Geophilus maritimus</name>
    <dbReference type="NCBI Taxonomy" id="126957"/>
    <lineage>
        <taxon>Eukaryota</taxon>
        <taxon>Metazoa</taxon>
        <taxon>Ecdysozoa</taxon>
        <taxon>Arthropoda</taxon>
        <taxon>Myriapoda</taxon>
        <taxon>Chilopoda</taxon>
        <taxon>Pleurostigmophora</taxon>
        <taxon>Geophilomorpha</taxon>
        <taxon>Linotaeniidae</taxon>
        <taxon>Strigamia</taxon>
    </lineage>
</organism>
<evidence type="ECO:0000313" key="2">
    <source>
        <dbReference type="EnsemblMetazoa" id="SMAR014698-PA"/>
    </source>
</evidence>
<dbReference type="EMBL" id="JH431853">
    <property type="status" value="NOT_ANNOTATED_CDS"/>
    <property type="molecule type" value="Genomic_DNA"/>
</dbReference>
<feature type="domain" description="Ig-like" evidence="1">
    <location>
        <begin position="18"/>
        <end position="110"/>
    </location>
</feature>
<dbReference type="InterPro" id="IPR013783">
    <property type="entry name" value="Ig-like_fold"/>
</dbReference>
<name>T1JLG8_STRMM</name>
<dbReference type="InterPro" id="IPR007110">
    <property type="entry name" value="Ig-like_dom"/>
</dbReference>
<dbReference type="PhylomeDB" id="T1JLG8"/>
<dbReference type="eggNOG" id="KOG3510">
    <property type="taxonomic scope" value="Eukaryota"/>
</dbReference>
<accession>T1JLG8</accession>
<dbReference type="InterPro" id="IPR036179">
    <property type="entry name" value="Ig-like_dom_sf"/>
</dbReference>
<keyword evidence="3" id="KW-1185">Reference proteome</keyword>
<dbReference type="FunFam" id="2.60.40.10:FF:000310">
    <property type="entry name" value="Down syndrome cell adhesion molecule, isoform D"/>
    <property type="match status" value="1"/>
</dbReference>
<reference evidence="2" key="2">
    <citation type="submission" date="2015-02" db="UniProtKB">
        <authorList>
            <consortium name="EnsemblMetazoa"/>
        </authorList>
    </citation>
    <scope>IDENTIFICATION</scope>
</reference>
<sequence>MFVQTIVYLSNTGQTLVKQVYEVQVYDDYVIQGNTAVLKCHIPSFVVDYVVVTSWVRDMAFNIHTTVETGGQYMMMPTGELHIRDVTITESYKNYRCKTTHRLTGETKLSSTFGKLIVTVNNFRQKIFPFSVYFTVEKNNRKLKWPNFE</sequence>
<evidence type="ECO:0000313" key="3">
    <source>
        <dbReference type="Proteomes" id="UP000014500"/>
    </source>
</evidence>
<dbReference type="EnsemblMetazoa" id="SMAR014698-RA">
    <property type="protein sequence ID" value="SMAR014698-PA"/>
    <property type="gene ID" value="SMAR014698"/>
</dbReference>
<dbReference type="PROSITE" id="PS50835">
    <property type="entry name" value="IG_LIKE"/>
    <property type="match status" value="1"/>
</dbReference>
<protein>
    <recommendedName>
        <fullName evidence="1">Ig-like domain-containing protein</fullName>
    </recommendedName>
</protein>
<dbReference type="OMA" id="RCKTTHR"/>
<dbReference type="HOGENOM" id="CLU_146951_0_0_1"/>
<dbReference type="SUPFAM" id="SSF48726">
    <property type="entry name" value="Immunoglobulin"/>
    <property type="match status" value="1"/>
</dbReference>